<feature type="region of interest" description="Disordered" evidence="1">
    <location>
        <begin position="287"/>
        <end position="376"/>
    </location>
</feature>
<feature type="compositionally biased region" description="Basic and acidic residues" evidence="1">
    <location>
        <begin position="230"/>
        <end position="241"/>
    </location>
</feature>
<evidence type="ECO:0000313" key="4">
    <source>
        <dbReference type="WBParaSite" id="HDID_0000129701-mRNA-1"/>
    </source>
</evidence>
<evidence type="ECO:0000313" key="3">
    <source>
        <dbReference type="Proteomes" id="UP000274504"/>
    </source>
</evidence>
<dbReference type="EMBL" id="UYSG01000232">
    <property type="protein sequence ID" value="VDL18759.1"/>
    <property type="molecule type" value="Genomic_DNA"/>
</dbReference>
<sequence length="605" mass="69145">MECQAWLSYITSVNDQDEDSKLDILRGFPDSDLTCRGEALLRFLEFLYKLPCFNGHIYEFENIEDGKIFLIVILPTGLRRYQVEKDTHEISEDILIPWHKMRSIFVEDSYLSIEHLHKHTSEGKNKVLTTSWLCPSYWHAMNLCAEVIHQRLWHLSELKKDDSFYNIEESPTEARVCRAFELSRWLAKQYPPKSNRWTPSRLVGGNGDGGSTEKTPRTRRRDARRAAHRTQKEASHSHNSEDFGNTDPSLWTSTQIAKISQLIESWHLADRQRTLDNSLPMSELNAFGEREKTSYAPTTPTRCPPPRPPETYRRQSQPVRAHTEEPPSRETRESSKGPSSKLLGFLRRPESKKKQPESSEMNGGTRGGGMEDQAWDGKNDHEKELLEVAAELKWLIDENSRQLTELCYEEARLTGRLPQECIPECKANHPSAPLKVITRSVTYQNPTSSSFEMSITPRSAVSSNFPNGTQNGIPPSSESWSLRRLPPMATDCYDGSVVSKTSSLSELISSLTHNQKDFHTEPDPQLHQHIEMDQWCEVVRHSKLRSIEAGRYDPLETLNRKMSTLSSSGSPQSRRGAAMISETNRQRSEPPRIGKVSNGRFSKRN</sequence>
<protein>
    <submittedName>
        <fullName evidence="4">Protein artemis</fullName>
    </submittedName>
</protein>
<feature type="compositionally biased region" description="Basic and acidic residues" evidence="1">
    <location>
        <begin position="347"/>
        <end position="357"/>
    </location>
</feature>
<reference evidence="2 3" key="2">
    <citation type="submission" date="2018-11" db="EMBL/GenBank/DDBJ databases">
        <authorList>
            <consortium name="Pathogen Informatics"/>
        </authorList>
    </citation>
    <scope>NUCLEOTIDE SEQUENCE [LARGE SCALE GENOMIC DNA]</scope>
</reference>
<evidence type="ECO:0000256" key="1">
    <source>
        <dbReference type="SAM" id="MobiDB-lite"/>
    </source>
</evidence>
<dbReference type="WBParaSite" id="HDID_0000129701-mRNA-1">
    <property type="protein sequence ID" value="HDID_0000129701-mRNA-1"/>
    <property type="gene ID" value="HDID_0000129701"/>
</dbReference>
<feature type="compositionally biased region" description="Basic residues" evidence="1">
    <location>
        <begin position="217"/>
        <end position="229"/>
    </location>
</feature>
<feature type="compositionally biased region" description="Basic and acidic residues" evidence="1">
    <location>
        <begin position="321"/>
        <end position="335"/>
    </location>
</feature>
<reference evidence="4" key="1">
    <citation type="submission" date="2016-04" db="UniProtKB">
        <authorList>
            <consortium name="WormBaseParasite"/>
        </authorList>
    </citation>
    <scope>IDENTIFICATION</scope>
</reference>
<feature type="compositionally biased region" description="Polar residues" evidence="1">
    <location>
        <begin position="560"/>
        <end position="573"/>
    </location>
</feature>
<feature type="region of interest" description="Disordered" evidence="1">
    <location>
        <begin position="196"/>
        <end position="247"/>
    </location>
</feature>
<dbReference type="OrthoDB" id="6262747at2759"/>
<proteinExistence type="predicted"/>
<name>A0A158QCC9_HYMDI</name>
<accession>A0A158QCC9</accession>
<dbReference type="AlphaFoldDB" id="A0A158QCC9"/>
<feature type="region of interest" description="Disordered" evidence="1">
    <location>
        <begin position="558"/>
        <end position="605"/>
    </location>
</feature>
<dbReference type="Proteomes" id="UP000274504">
    <property type="component" value="Unassembled WGS sequence"/>
</dbReference>
<gene>
    <name evidence="2" type="ORF">HDID_LOCUS1298</name>
</gene>
<evidence type="ECO:0000313" key="2">
    <source>
        <dbReference type="EMBL" id="VDL18759.1"/>
    </source>
</evidence>
<organism evidence="4">
    <name type="scientific">Hymenolepis diminuta</name>
    <name type="common">Rat tapeworm</name>
    <dbReference type="NCBI Taxonomy" id="6216"/>
    <lineage>
        <taxon>Eukaryota</taxon>
        <taxon>Metazoa</taxon>
        <taxon>Spiralia</taxon>
        <taxon>Lophotrochozoa</taxon>
        <taxon>Platyhelminthes</taxon>
        <taxon>Cestoda</taxon>
        <taxon>Eucestoda</taxon>
        <taxon>Cyclophyllidea</taxon>
        <taxon>Hymenolepididae</taxon>
        <taxon>Hymenolepis</taxon>
    </lineage>
</organism>